<protein>
    <submittedName>
        <fullName evidence="1">Uncharacterized protein</fullName>
    </submittedName>
</protein>
<evidence type="ECO:0000313" key="2">
    <source>
        <dbReference type="Proteomes" id="UP000499080"/>
    </source>
</evidence>
<dbReference type="AlphaFoldDB" id="A0A4Y2GKD4"/>
<accession>A0A4Y2GKD4</accession>
<proteinExistence type="predicted"/>
<reference evidence="1 2" key="1">
    <citation type="journal article" date="2019" name="Sci. Rep.">
        <title>Orb-weaving spider Araneus ventricosus genome elucidates the spidroin gene catalogue.</title>
        <authorList>
            <person name="Kono N."/>
            <person name="Nakamura H."/>
            <person name="Ohtoshi R."/>
            <person name="Moran D.A.P."/>
            <person name="Shinohara A."/>
            <person name="Yoshida Y."/>
            <person name="Fujiwara M."/>
            <person name="Mori M."/>
            <person name="Tomita M."/>
            <person name="Arakawa K."/>
        </authorList>
    </citation>
    <scope>NUCLEOTIDE SEQUENCE [LARGE SCALE GENOMIC DNA]</scope>
</reference>
<comment type="caution">
    <text evidence="1">The sequence shown here is derived from an EMBL/GenBank/DDBJ whole genome shotgun (WGS) entry which is preliminary data.</text>
</comment>
<dbReference type="Proteomes" id="UP000499080">
    <property type="component" value="Unassembled WGS sequence"/>
</dbReference>
<keyword evidence="2" id="KW-1185">Reference proteome</keyword>
<organism evidence="1 2">
    <name type="scientific">Araneus ventricosus</name>
    <name type="common">Orbweaver spider</name>
    <name type="synonym">Epeira ventricosa</name>
    <dbReference type="NCBI Taxonomy" id="182803"/>
    <lineage>
        <taxon>Eukaryota</taxon>
        <taxon>Metazoa</taxon>
        <taxon>Ecdysozoa</taxon>
        <taxon>Arthropoda</taxon>
        <taxon>Chelicerata</taxon>
        <taxon>Arachnida</taxon>
        <taxon>Araneae</taxon>
        <taxon>Araneomorphae</taxon>
        <taxon>Entelegynae</taxon>
        <taxon>Araneoidea</taxon>
        <taxon>Araneidae</taxon>
        <taxon>Araneus</taxon>
    </lineage>
</organism>
<name>A0A4Y2GKD4_ARAVE</name>
<gene>
    <name evidence="1" type="ORF">AVEN_90415_1</name>
</gene>
<evidence type="ECO:0000313" key="1">
    <source>
        <dbReference type="EMBL" id="GBM53165.1"/>
    </source>
</evidence>
<dbReference type="EMBL" id="BGPR01001408">
    <property type="protein sequence ID" value="GBM53165.1"/>
    <property type="molecule type" value="Genomic_DNA"/>
</dbReference>
<sequence>MTRTTPEFSPLSKLPHHINGRTLATMYDLACNRPHTRRSLSRNGFRAWSPAAPNPGLCHLTTVPPRCNRKRHSIRKPLFSPSPSGFFLNLGILKKVCFTHMVHTSRAWPGKS</sequence>